<dbReference type="GO" id="GO:0000976">
    <property type="term" value="F:transcription cis-regulatory region binding"/>
    <property type="evidence" value="ECO:0007669"/>
    <property type="project" value="UniProtKB-ARBA"/>
</dbReference>
<keyword evidence="2" id="KW-0936">Ethylene signaling pathway</keyword>
<evidence type="ECO:0000256" key="3">
    <source>
        <dbReference type="ARBA" id="ARBA00023015"/>
    </source>
</evidence>
<dbReference type="PRINTS" id="PR00367">
    <property type="entry name" value="ETHRSPELEMNT"/>
</dbReference>
<sequence>MEQCTHHLSSPESSASSCPSSTTDESSNRHPAPASQTGGLAPVATTAPSVLPSIIALPQRCYPQVCALPSLTLSHNHLRPQAQREEMVDLTWMSQDRHMMPSVRSHFQQETAGSVIQKPLHTYAPSLGHFGHEGNHMLSMQQHARMVNDIQVVASHDAGLFSQHPGTANFVNKHARSPPELTPITHLHPASGFNQSLSAHAPLQWLQYMQWQGQSSGHNVSSPRNNMGFGPNVFLMKQVAPMKLFRGVRQRHWGKWVAEIRLPRNRTRLWLGTFDTAEEAALAYDRAAFKLRGERARLNFALPLSTPRTSSSSPNLPDHTSALCKSILHESVINSLDAKLEAVIAEQYSNVPPSTSSSPRAESLGKESSSSSAENPAEPSAEQDMELDVQEDSFIIQSFVQTDESFNEKPSFLSSSEDYGKYVQTPIFEGDALSSLDNLPEMNWVNKGDTHTESSRDGTWVSKGGNILTQGSGVSVNMDSSTFSSAPSVDMESIWNAMVSREADNKKKP</sequence>
<feature type="region of interest" description="Disordered" evidence="8">
    <location>
        <begin position="349"/>
        <end position="385"/>
    </location>
</feature>
<dbReference type="PANTHER" id="PTHR31657">
    <property type="entry name" value="ETHYLENE-RESPONSIVE TRANSCRIPTION FACTOR ERF061"/>
    <property type="match status" value="1"/>
</dbReference>
<organism evidence="10 11">
    <name type="scientific">Adiantum capillus-veneris</name>
    <name type="common">Maidenhair fern</name>
    <dbReference type="NCBI Taxonomy" id="13818"/>
    <lineage>
        <taxon>Eukaryota</taxon>
        <taxon>Viridiplantae</taxon>
        <taxon>Streptophyta</taxon>
        <taxon>Embryophyta</taxon>
        <taxon>Tracheophyta</taxon>
        <taxon>Polypodiopsida</taxon>
        <taxon>Polypodiidae</taxon>
        <taxon>Polypodiales</taxon>
        <taxon>Pteridineae</taxon>
        <taxon>Pteridaceae</taxon>
        <taxon>Vittarioideae</taxon>
        <taxon>Adiantum</taxon>
    </lineage>
</organism>
<dbReference type="GO" id="GO:0005634">
    <property type="term" value="C:nucleus"/>
    <property type="evidence" value="ECO:0007669"/>
    <property type="project" value="UniProtKB-SubCell"/>
</dbReference>
<protein>
    <recommendedName>
        <fullName evidence="9">AP2/ERF domain-containing protein</fullName>
    </recommendedName>
</protein>
<name>A0A9D4UJ23_ADICA</name>
<accession>A0A9D4UJ23</accession>
<dbReference type="InterPro" id="IPR036955">
    <property type="entry name" value="AP2/ERF_dom_sf"/>
</dbReference>
<keyword evidence="6" id="KW-0539">Nucleus</keyword>
<evidence type="ECO:0000256" key="7">
    <source>
        <dbReference type="ARBA" id="ARBA00024343"/>
    </source>
</evidence>
<feature type="compositionally biased region" description="Low complexity" evidence="8">
    <location>
        <begin position="10"/>
        <end position="25"/>
    </location>
</feature>
<dbReference type="AlphaFoldDB" id="A0A9D4UJ23"/>
<dbReference type="InterPro" id="IPR016177">
    <property type="entry name" value="DNA-bd_dom_sf"/>
</dbReference>
<comment type="subcellular location">
    <subcellularLocation>
        <location evidence="1">Nucleus</location>
    </subcellularLocation>
</comment>
<evidence type="ECO:0000256" key="1">
    <source>
        <dbReference type="ARBA" id="ARBA00004123"/>
    </source>
</evidence>
<dbReference type="GO" id="GO:0009873">
    <property type="term" value="P:ethylene-activated signaling pathway"/>
    <property type="evidence" value="ECO:0007669"/>
    <property type="project" value="UniProtKB-KW"/>
</dbReference>
<dbReference type="InterPro" id="IPR051758">
    <property type="entry name" value="ERF/AP2-like"/>
</dbReference>
<evidence type="ECO:0000256" key="5">
    <source>
        <dbReference type="ARBA" id="ARBA00023163"/>
    </source>
</evidence>
<dbReference type="PANTHER" id="PTHR31657:SF87">
    <property type="entry name" value="ETHYLENE-RESPONSIVE TRANSCRIPTION FACTOR RAP2-13"/>
    <property type="match status" value="1"/>
</dbReference>
<evidence type="ECO:0000256" key="8">
    <source>
        <dbReference type="SAM" id="MobiDB-lite"/>
    </source>
</evidence>
<evidence type="ECO:0000256" key="2">
    <source>
        <dbReference type="ARBA" id="ARBA00022745"/>
    </source>
</evidence>
<feature type="region of interest" description="Disordered" evidence="8">
    <location>
        <begin position="1"/>
        <end position="41"/>
    </location>
</feature>
<feature type="compositionally biased region" description="Low complexity" evidence="8">
    <location>
        <begin position="366"/>
        <end position="380"/>
    </location>
</feature>
<dbReference type="Pfam" id="PF00847">
    <property type="entry name" value="AP2"/>
    <property type="match status" value="1"/>
</dbReference>
<evidence type="ECO:0000256" key="4">
    <source>
        <dbReference type="ARBA" id="ARBA00023125"/>
    </source>
</evidence>
<dbReference type="SMART" id="SM00380">
    <property type="entry name" value="AP2"/>
    <property type="match status" value="1"/>
</dbReference>
<keyword evidence="4" id="KW-0238">DNA-binding</keyword>
<dbReference type="EMBL" id="JABFUD020000016">
    <property type="protein sequence ID" value="KAI5068809.1"/>
    <property type="molecule type" value="Genomic_DNA"/>
</dbReference>
<keyword evidence="5" id="KW-0804">Transcription</keyword>
<evidence type="ECO:0000313" key="10">
    <source>
        <dbReference type="EMBL" id="KAI5068809.1"/>
    </source>
</evidence>
<evidence type="ECO:0000313" key="11">
    <source>
        <dbReference type="Proteomes" id="UP000886520"/>
    </source>
</evidence>
<dbReference type="SUPFAM" id="SSF54171">
    <property type="entry name" value="DNA-binding domain"/>
    <property type="match status" value="1"/>
</dbReference>
<keyword evidence="3" id="KW-0805">Transcription regulation</keyword>
<reference evidence="10" key="1">
    <citation type="submission" date="2021-01" db="EMBL/GenBank/DDBJ databases">
        <title>Adiantum capillus-veneris genome.</title>
        <authorList>
            <person name="Fang Y."/>
            <person name="Liao Q."/>
        </authorList>
    </citation>
    <scope>NUCLEOTIDE SEQUENCE</scope>
    <source>
        <strain evidence="10">H3</strain>
        <tissue evidence="10">Leaf</tissue>
    </source>
</reference>
<gene>
    <name evidence="10" type="ORF">GOP47_0017154</name>
</gene>
<dbReference type="OrthoDB" id="663856at2759"/>
<dbReference type="PROSITE" id="PS51032">
    <property type="entry name" value="AP2_ERF"/>
    <property type="match status" value="1"/>
</dbReference>
<evidence type="ECO:0000259" key="9">
    <source>
        <dbReference type="PROSITE" id="PS51032"/>
    </source>
</evidence>
<dbReference type="Gene3D" id="3.30.730.10">
    <property type="entry name" value="AP2/ERF domain"/>
    <property type="match status" value="1"/>
</dbReference>
<dbReference type="InterPro" id="IPR001471">
    <property type="entry name" value="AP2/ERF_dom"/>
</dbReference>
<comment type="caution">
    <text evidence="10">The sequence shown here is derived from an EMBL/GenBank/DDBJ whole genome shotgun (WGS) entry which is preliminary data.</text>
</comment>
<proteinExistence type="inferred from homology"/>
<evidence type="ECO:0000256" key="6">
    <source>
        <dbReference type="ARBA" id="ARBA00023242"/>
    </source>
</evidence>
<feature type="compositionally biased region" description="Polar residues" evidence="8">
    <location>
        <begin position="349"/>
        <end position="360"/>
    </location>
</feature>
<comment type="similarity">
    <text evidence="7">Belongs to the AP2/ERF transcription factor family. ERF subfamily.</text>
</comment>
<dbReference type="Proteomes" id="UP000886520">
    <property type="component" value="Chromosome 16"/>
</dbReference>
<dbReference type="FunFam" id="3.30.730.10:FF:000001">
    <property type="entry name" value="Ethylene-responsive transcription factor 2"/>
    <property type="match status" value="1"/>
</dbReference>
<keyword evidence="11" id="KW-1185">Reference proteome</keyword>
<dbReference type="GO" id="GO:0003700">
    <property type="term" value="F:DNA-binding transcription factor activity"/>
    <property type="evidence" value="ECO:0007669"/>
    <property type="project" value="InterPro"/>
</dbReference>
<dbReference type="CDD" id="cd00018">
    <property type="entry name" value="AP2"/>
    <property type="match status" value="1"/>
</dbReference>
<feature type="domain" description="AP2/ERF" evidence="9">
    <location>
        <begin position="244"/>
        <end position="301"/>
    </location>
</feature>